<dbReference type="GO" id="GO:0046872">
    <property type="term" value="F:metal ion binding"/>
    <property type="evidence" value="ECO:0007669"/>
    <property type="project" value="UniProtKB-KW"/>
</dbReference>
<accession>A0A6A6DN99</accession>
<dbReference type="InterPro" id="IPR027443">
    <property type="entry name" value="IPNS-like_sf"/>
</dbReference>
<dbReference type="Proteomes" id="UP000800200">
    <property type="component" value="Unassembled WGS sequence"/>
</dbReference>
<keyword evidence="3" id="KW-0408">Iron</keyword>
<dbReference type="OrthoDB" id="288590at2759"/>
<reference evidence="5" key="1">
    <citation type="journal article" date="2020" name="Stud. Mycol.">
        <title>101 Dothideomycetes genomes: a test case for predicting lifestyles and emergence of pathogens.</title>
        <authorList>
            <person name="Haridas S."/>
            <person name="Albert R."/>
            <person name="Binder M."/>
            <person name="Bloem J."/>
            <person name="Labutti K."/>
            <person name="Salamov A."/>
            <person name="Andreopoulos B."/>
            <person name="Baker S."/>
            <person name="Barry K."/>
            <person name="Bills G."/>
            <person name="Bluhm B."/>
            <person name="Cannon C."/>
            <person name="Castanera R."/>
            <person name="Culley D."/>
            <person name="Daum C."/>
            <person name="Ezra D."/>
            <person name="Gonzalez J."/>
            <person name="Henrissat B."/>
            <person name="Kuo A."/>
            <person name="Liang C."/>
            <person name="Lipzen A."/>
            <person name="Lutzoni F."/>
            <person name="Magnuson J."/>
            <person name="Mondo S."/>
            <person name="Nolan M."/>
            <person name="Ohm R."/>
            <person name="Pangilinan J."/>
            <person name="Park H.-J."/>
            <person name="Ramirez L."/>
            <person name="Alfaro M."/>
            <person name="Sun H."/>
            <person name="Tritt A."/>
            <person name="Yoshinaga Y."/>
            <person name="Zwiers L.-H."/>
            <person name="Turgeon B."/>
            <person name="Goodwin S."/>
            <person name="Spatafora J."/>
            <person name="Crous P."/>
            <person name="Grigoriev I."/>
        </authorList>
    </citation>
    <scope>NUCLEOTIDE SEQUENCE</scope>
    <source>
        <strain evidence="5">CBS 207.26</strain>
    </source>
</reference>
<sequence>MLLSIPRSERSPDCAYLRSEASSVAYLSSRLASKTTSPDDSFEIPVVDISRSFSSSLADRQSVADKIRAACTTSSFHIANHGVPESACSGVLKEAELFFNELPEKKKEAMHLRNSKLGYGWELGNYTNLAGDAETKEVFNFAYEVRLDKTGGNGKYRDLDGTNYDGNMWPEEEDLSGFVKRPPSFHLFALSLSLPETHFDHMTTHPGDYECFTLLSSSTPGLEILSPSGHWHKRDLSPAASWRGNVCLFFFSVNYDMAIETSPVCVSEEYPSRYPLVKTGEYILERLNTTKDGKGYFGNEAVIERRSAMGWF</sequence>
<evidence type="ECO:0000259" key="4">
    <source>
        <dbReference type="Pfam" id="PF14226"/>
    </source>
</evidence>
<feature type="domain" description="Non-haem dioxygenase N-terminal" evidence="4">
    <location>
        <begin position="44"/>
        <end position="171"/>
    </location>
</feature>
<dbReference type="AlphaFoldDB" id="A0A6A6DN99"/>
<keyword evidence="2" id="KW-0560">Oxidoreductase</keyword>
<keyword evidence="1" id="KW-0479">Metal-binding</keyword>
<dbReference type="PANTHER" id="PTHR10209">
    <property type="entry name" value="OXIDOREDUCTASE, 2OG-FE II OXYGENASE FAMILY PROTEIN"/>
    <property type="match status" value="1"/>
</dbReference>
<evidence type="ECO:0000313" key="5">
    <source>
        <dbReference type="EMBL" id="KAF2179862.1"/>
    </source>
</evidence>
<evidence type="ECO:0000256" key="3">
    <source>
        <dbReference type="ARBA" id="ARBA00023004"/>
    </source>
</evidence>
<dbReference type="SUPFAM" id="SSF51197">
    <property type="entry name" value="Clavaminate synthase-like"/>
    <property type="match status" value="1"/>
</dbReference>
<dbReference type="EMBL" id="ML994662">
    <property type="protein sequence ID" value="KAF2179862.1"/>
    <property type="molecule type" value="Genomic_DNA"/>
</dbReference>
<dbReference type="GO" id="GO:0016491">
    <property type="term" value="F:oxidoreductase activity"/>
    <property type="evidence" value="ECO:0007669"/>
    <property type="project" value="UniProtKB-KW"/>
</dbReference>
<dbReference type="Gene3D" id="2.60.120.330">
    <property type="entry name" value="B-lactam Antibiotic, Isopenicillin N Synthase, Chain"/>
    <property type="match status" value="1"/>
</dbReference>
<evidence type="ECO:0000313" key="6">
    <source>
        <dbReference type="Proteomes" id="UP000800200"/>
    </source>
</evidence>
<organism evidence="5 6">
    <name type="scientific">Zopfia rhizophila CBS 207.26</name>
    <dbReference type="NCBI Taxonomy" id="1314779"/>
    <lineage>
        <taxon>Eukaryota</taxon>
        <taxon>Fungi</taxon>
        <taxon>Dikarya</taxon>
        <taxon>Ascomycota</taxon>
        <taxon>Pezizomycotina</taxon>
        <taxon>Dothideomycetes</taxon>
        <taxon>Dothideomycetes incertae sedis</taxon>
        <taxon>Zopfiaceae</taxon>
        <taxon>Zopfia</taxon>
    </lineage>
</organism>
<dbReference type="InterPro" id="IPR026992">
    <property type="entry name" value="DIOX_N"/>
</dbReference>
<dbReference type="Pfam" id="PF14226">
    <property type="entry name" value="DIOX_N"/>
    <property type="match status" value="1"/>
</dbReference>
<keyword evidence="6" id="KW-1185">Reference proteome</keyword>
<evidence type="ECO:0000256" key="1">
    <source>
        <dbReference type="ARBA" id="ARBA00022723"/>
    </source>
</evidence>
<protein>
    <submittedName>
        <fullName evidence="5">Clavaminate synthase-like protein</fullName>
    </submittedName>
</protein>
<gene>
    <name evidence="5" type="ORF">K469DRAFT_730484</name>
</gene>
<name>A0A6A6DN99_9PEZI</name>
<evidence type="ECO:0000256" key="2">
    <source>
        <dbReference type="ARBA" id="ARBA00023002"/>
    </source>
</evidence>
<dbReference type="PANTHER" id="PTHR10209:SF881">
    <property type="entry name" value="FI07970P-RELATED"/>
    <property type="match status" value="1"/>
</dbReference>
<proteinExistence type="predicted"/>